<protein>
    <submittedName>
        <fullName evidence="8">Uncharacterized protein</fullName>
    </submittedName>
</protein>
<gene>
    <name evidence="8" type="ORF">EUTSA_v10029410mg</name>
</gene>
<dbReference type="InterPro" id="IPR008801">
    <property type="entry name" value="RALF"/>
</dbReference>
<evidence type="ECO:0000256" key="5">
    <source>
        <dbReference type="ARBA" id="ARBA00022729"/>
    </source>
</evidence>
<dbReference type="STRING" id="72664.V4LEV6"/>
<dbReference type="KEGG" id="eus:EUTSA_v10029410mg"/>
<evidence type="ECO:0000256" key="1">
    <source>
        <dbReference type="ARBA" id="ARBA00004613"/>
    </source>
</evidence>
<evidence type="ECO:0000256" key="6">
    <source>
        <dbReference type="ARBA" id="ARBA00023157"/>
    </source>
</evidence>
<evidence type="ECO:0000313" key="8">
    <source>
        <dbReference type="EMBL" id="ESQ38323.1"/>
    </source>
</evidence>
<keyword evidence="4" id="KW-0372">Hormone</keyword>
<accession>V4LEV6</accession>
<dbReference type="GO" id="GO:0005576">
    <property type="term" value="C:extracellular region"/>
    <property type="evidence" value="ECO:0007669"/>
    <property type="project" value="UniProtKB-SubCell"/>
</dbReference>
<keyword evidence="6" id="KW-1015">Disulfide bond</keyword>
<comment type="subcellular location">
    <subcellularLocation>
        <location evidence="1">Secreted</location>
    </subcellularLocation>
</comment>
<evidence type="ECO:0000256" key="2">
    <source>
        <dbReference type="ARBA" id="ARBA00009178"/>
    </source>
</evidence>
<evidence type="ECO:0000256" key="4">
    <source>
        <dbReference type="ARBA" id="ARBA00022702"/>
    </source>
</evidence>
<name>V4LEV6_EUTSA</name>
<keyword evidence="3" id="KW-0964">Secreted</keyword>
<dbReference type="Proteomes" id="UP000030689">
    <property type="component" value="Unassembled WGS sequence"/>
</dbReference>
<dbReference type="GO" id="GO:0005179">
    <property type="term" value="F:hormone activity"/>
    <property type="evidence" value="ECO:0007669"/>
    <property type="project" value="UniProtKB-KW"/>
</dbReference>
<organism evidence="8 9">
    <name type="scientific">Eutrema salsugineum</name>
    <name type="common">Saltwater cress</name>
    <name type="synonym">Sisymbrium salsugineum</name>
    <dbReference type="NCBI Taxonomy" id="72664"/>
    <lineage>
        <taxon>Eukaryota</taxon>
        <taxon>Viridiplantae</taxon>
        <taxon>Streptophyta</taxon>
        <taxon>Embryophyta</taxon>
        <taxon>Tracheophyta</taxon>
        <taxon>Spermatophyta</taxon>
        <taxon>Magnoliopsida</taxon>
        <taxon>eudicotyledons</taxon>
        <taxon>Gunneridae</taxon>
        <taxon>Pentapetalae</taxon>
        <taxon>rosids</taxon>
        <taxon>malvids</taxon>
        <taxon>Brassicales</taxon>
        <taxon>Brassicaceae</taxon>
        <taxon>Eutremeae</taxon>
        <taxon>Eutrema</taxon>
    </lineage>
</organism>
<dbReference type="Pfam" id="PF05498">
    <property type="entry name" value="RALF"/>
    <property type="match status" value="1"/>
</dbReference>
<dbReference type="AlphaFoldDB" id="V4LEV6"/>
<keyword evidence="5 7" id="KW-0732">Signal</keyword>
<comment type="similarity">
    <text evidence="2">Belongs to the plant rapid alkalinization factor (RALF) family.</text>
</comment>
<evidence type="ECO:0000256" key="7">
    <source>
        <dbReference type="SAM" id="SignalP"/>
    </source>
</evidence>
<dbReference type="GO" id="GO:0040008">
    <property type="term" value="P:regulation of growth"/>
    <property type="evidence" value="ECO:0007669"/>
    <property type="project" value="UniProtKB-ARBA"/>
</dbReference>
<keyword evidence="9" id="KW-1185">Reference proteome</keyword>
<reference evidence="8 9" key="1">
    <citation type="journal article" date="2013" name="Front. Plant Sci.">
        <title>The Reference Genome of the Halophytic Plant Eutrema salsugineum.</title>
        <authorList>
            <person name="Yang R."/>
            <person name="Jarvis D.E."/>
            <person name="Chen H."/>
            <person name="Beilstein M.A."/>
            <person name="Grimwood J."/>
            <person name="Jenkins J."/>
            <person name="Shu S."/>
            <person name="Prochnik S."/>
            <person name="Xin M."/>
            <person name="Ma C."/>
            <person name="Schmutz J."/>
            <person name="Wing R.A."/>
            <person name="Mitchell-Olds T."/>
            <person name="Schumaker K.S."/>
            <person name="Wang X."/>
        </authorList>
    </citation>
    <scope>NUCLEOTIDE SEQUENCE [LARGE SCALE GENOMIC DNA]</scope>
</reference>
<feature type="signal peptide" evidence="7">
    <location>
        <begin position="1"/>
        <end position="26"/>
    </location>
</feature>
<feature type="chain" id="PRO_5004721641" evidence="7">
    <location>
        <begin position="27"/>
        <end position="73"/>
    </location>
</feature>
<dbReference type="EMBL" id="KI517537">
    <property type="protein sequence ID" value="ESQ38323.1"/>
    <property type="molecule type" value="Genomic_DNA"/>
</dbReference>
<proteinExistence type="inferred from homology"/>
<evidence type="ECO:0000256" key="3">
    <source>
        <dbReference type="ARBA" id="ARBA00022525"/>
    </source>
</evidence>
<dbReference type="Gramene" id="ESQ38323">
    <property type="protein sequence ID" value="ESQ38323"/>
    <property type="gene ID" value="EUTSA_v10029410mg"/>
</dbReference>
<evidence type="ECO:0000313" key="9">
    <source>
        <dbReference type="Proteomes" id="UP000030689"/>
    </source>
</evidence>
<dbReference type="OMA" id="LGKGCDP"/>
<sequence length="73" mass="8409">MMKTKDFMFVTILIVLCMSISQGNLGKGCDPRFPTPECYLPKPANPYSRGCTLINRCRRIPSLKQFLQKLLRE</sequence>